<dbReference type="RefSeq" id="WP_178297622.1">
    <property type="nucleotide sequence ID" value="NZ_FRDH01000006.1"/>
</dbReference>
<evidence type="ECO:0000259" key="1">
    <source>
        <dbReference type="Pfam" id="PF13817"/>
    </source>
</evidence>
<name>A0A1M7SDR4_9FIRM</name>
<dbReference type="Pfam" id="PF13817">
    <property type="entry name" value="DDE_Tnp_IS66_C"/>
    <property type="match status" value="1"/>
</dbReference>
<feature type="non-terminal residue" evidence="2">
    <location>
        <position position="1"/>
    </location>
</feature>
<proteinExistence type="predicted"/>
<dbReference type="EMBL" id="FRDH01000006">
    <property type="protein sequence ID" value="SHN57809.1"/>
    <property type="molecule type" value="Genomic_DNA"/>
</dbReference>
<feature type="domain" description="Transposase IS66 C-terminal" evidence="1">
    <location>
        <begin position="10"/>
        <end position="49"/>
    </location>
</feature>
<accession>A0A1M7SDR4</accession>
<protein>
    <submittedName>
        <fullName evidence="2">IS66 C-terminal element</fullName>
    </submittedName>
</protein>
<evidence type="ECO:0000313" key="4">
    <source>
        <dbReference type="Proteomes" id="UP000184097"/>
    </source>
</evidence>
<gene>
    <name evidence="2" type="ORF">SAMN02745247_01534</name>
    <name evidence="3" type="ORF">SAMN02745247_01797</name>
</gene>
<dbReference type="Proteomes" id="UP000184097">
    <property type="component" value="Unassembled WGS sequence"/>
</dbReference>
<evidence type="ECO:0000313" key="2">
    <source>
        <dbReference type="EMBL" id="SHN56605.1"/>
    </source>
</evidence>
<organism evidence="2 4">
    <name type="scientific">Butyrivibrio hungatei DSM 14810</name>
    <dbReference type="NCBI Taxonomy" id="1121132"/>
    <lineage>
        <taxon>Bacteria</taxon>
        <taxon>Bacillati</taxon>
        <taxon>Bacillota</taxon>
        <taxon>Clostridia</taxon>
        <taxon>Lachnospirales</taxon>
        <taxon>Lachnospiraceae</taxon>
        <taxon>Butyrivibrio</taxon>
    </lineage>
</organism>
<dbReference type="EMBL" id="FRDH01000006">
    <property type="protein sequence ID" value="SHN56605.1"/>
    <property type="molecule type" value="Genomic_DNA"/>
</dbReference>
<reference evidence="2 4" key="1">
    <citation type="submission" date="2016-12" db="EMBL/GenBank/DDBJ databases">
        <authorList>
            <person name="Song W.-J."/>
            <person name="Kurnit D.M."/>
        </authorList>
    </citation>
    <scope>NUCLEOTIDE SEQUENCE [LARGE SCALE GENOMIC DNA]</scope>
    <source>
        <strain evidence="2 4">DSM 14810</strain>
    </source>
</reference>
<dbReference type="InterPro" id="IPR039552">
    <property type="entry name" value="IS66_C"/>
</dbReference>
<evidence type="ECO:0000313" key="3">
    <source>
        <dbReference type="EMBL" id="SHN57809.1"/>
    </source>
</evidence>
<sequence length="72" mass="8278">GANASALVYSLVETAKANNVDVYYYLKYLLLKTPTSQTSDEELEKLCPWNPECKEALEDLHRQHQKEIFDAM</sequence>
<dbReference type="AlphaFoldDB" id="A0A1M7SDR4"/>